<dbReference type="InterPro" id="IPR000304">
    <property type="entry name" value="Pyrroline-COOH_reductase"/>
</dbReference>
<dbReference type="InterPro" id="IPR029036">
    <property type="entry name" value="P5CR_dimer"/>
</dbReference>
<feature type="domain" description="Pyrroline-5-carboxylate reductase catalytic N-terminal" evidence="14">
    <location>
        <begin position="6"/>
        <end position="99"/>
    </location>
</feature>
<dbReference type="Pfam" id="PF03807">
    <property type="entry name" value="F420_oxidored"/>
    <property type="match status" value="1"/>
</dbReference>
<dbReference type="PANTHER" id="PTHR11645">
    <property type="entry name" value="PYRROLINE-5-CARBOXYLATE REDUCTASE"/>
    <property type="match status" value="1"/>
</dbReference>
<dbReference type="RefSeq" id="WP_123420471.1">
    <property type="nucleotide sequence ID" value="NZ_RJUL01000001.1"/>
</dbReference>
<dbReference type="GO" id="GO:0004735">
    <property type="term" value="F:pyrroline-5-carboxylate reductase activity"/>
    <property type="evidence" value="ECO:0007669"/>
    <property type="project" value="UniProtKB-UniRule"/>
</dbReference>
<evidence type="ECO:0000256" key="9">
    <source>
        <dbReference type="ARBA" id="ARBA00052690"/>
    </source>
</evidence>
<dbReference type="PANTHER" id="PTHR11645:SF0">
    <property type="entry name" value="PYRROLINE-5-CARBOXYLATE REDUCTASE 3"/>
    <property type="match status" value="1"/>
</dbReference>
<dbReference type="Pfam" id="PF14748">
    <property type="entry name" value="P5CR_dimer"/>
    <property type="match status" value="1"/>
</dbReference>
<evidence type="ECO:0000256" key="10">
    <source>
        <dbReference type="HAMAP-Rule" id="MF_01925"/>
    </source>
</evidence>
<feature type="binding site" evidence="12">
    <location>
        <begin position="9"/>
        <end position="14"/>
    </location>
    <ligand>
        <name>NADP(+)</name>
        <dbReference type="ChEBI" id="CHEBI:58349"/>
    </ligand>
</feature>
<keyword evidence="17" id="KW-1185">Reference proteome</keyword>
<evidence type="ECO:0000256" key="8">
    <source>
        <dbReference type="ARBA" id="ARBA00050547"/>
    </source>
</evidence>
<proteinExistence type="inferred from homology"/>
<dbReference type="SUPFAM" id="SSF48179">
    <property type="entry name" value="6-phosphogluconate dehydrogenase C-terminal domain-like"/>
    <property type="match status" value="1"/>
</dbReference>
<dbReference type="EMBL" id="RJUL01000001">
    <property type="protein sequence ID" value="ROQ30681.1"/>
    <property type="molecule type" value="Genomic_DNA"/>
</dbReference>
<dbReference type="PROSITE" id="PS00521">
    <property type="entry name" value="P5CR"/>
    <property type="match status" value="1"/>
</dbReference>
<keyword evidence="5 10" id="KW-0641">Proline biosynthesis</keyword>
<dbReference type="InterPro" id="IPR036291">
    <property type="entry name" value="NAD(P)-bd_dom_sf"/>
</dbReference>
<evidence type="ECO:0000256" key="7">
    <source>
        <dbReference type="ARBA" id="ARBA00023002"/>
    </source>
</evidence>
<evidence type="ECO:0000313" key="17">
    <source>
        <dbReference type="Proteomes" id="UP000268033"/>
    </source>
</evidence>
<dbReference type="InterPro" id="IPR028939">
    <property type="entry name" value="P5C_Rdtase_cat_N"/>
</dbReference>
<dbReference type="PIRSF" id="PIRSF000193">
    <property type="entry name" value="Pyrrol-5-carb_rd"/>
    <property type="match status" value="1"/>
</dbReference>
<comment type="catalytic activity">
    <reaction evidence="9 10 13">
        <text>L-proline + NADP(+) = (S)-1-pyrroline-5-carboxylate + NADPH + 2 H(+)</text>
        <dbReference type="Rhea" id="RHEA:14109"/>
        <dbReference type="ChEBI" id="CHEBI:15378"/>
        <dbReference type="ChEBI" id="CHEBI:17388"/>
        <dbReference type="ChEBI" id="CHEBI:57783"/>
        <dbReference type="ChEBI" id="CHEBI:58349"/>
        <dbReference type="ChEBI" id="CHEBI:60039"/>
        <dbReference type="EC" id="1.5.1.2"/>
    </reaction>
</comment>
<feature type="domain" description="Pyrroline-5-carboxylate reductase dimerisation" evidence="15">
    <location>
        <begin position="165"/>
        <end position="267"/>
    </location>
</feature>
<name>A0A3N1PU97_9GAMM</name>
<comment type="catalytic activity">
    <reaction evidence="8 10">
        <text>L-proline + NAD(+) = (S)-1-pyrroline-5-carboxylate + NADH + 2 H(+)</text>
        <dbReference type="Rhea" id="RHEA:14105"/>
        <dbReference type="ChEBI" id="CHEBI:15378"/>
        <dbReference type="ChEBI" id="CHEBI:17388"/>
        <dbReference type="ChEBI" id="CHEBI:57540"/>
        <dbReference type="ChEBI" id="CHEBI:57945"/>
        <dbReference type="ChEBI" id="CHEBI:60039"/>
        <dbReference type="EC" id="1.5.1.2"/>
    </reaction>
</comment>
<evidence type="ECO:0000256" key="13">
    <source>
        <dbReference type="RuleBase" id="RU003903"/>
    </source>
</evidence>
<accession>A0A3N1PU97</accession>
<evidence type="ECO:0000256" key="4">
    <source>
        <dbReference type="ARBA" id="ARBA00022605"/>
    </source>
</evidence>
<dbReference type="GO" id="GO:0055129">
    <property type="term" value="P:L-proline biosynthetic process"/>
    <property type="evidence" value="ECO:0007669"/>
    <property type="project" value="UniProtKB-UniRule"/>
</dbReference>
<dbReference type="Proteomes" id="UP000268033">
    <property type="component" value="Unassembled WGS sequence"/>
</dbReference>
<dbReference type="SUPFAM" id="SSF51735">
    <property type="entry name" value="NAD(P)-binding Rossmann-fold domains"/>
    <property type="match status" value="1"/>
</dbReference>
<dbReference type="GO" id="GO:0005737">
    <property type="term" value="C:cytoplasm"/>
    <property type="evidence" value="ECO:0007669"/>
    <property type="project" value="UniProtKB-SubCell"/>
</dbReference>
<keyword evidence="3 10" id="KW-0963">Cytoplasm</keyword>
<dbReference type="AlphaFoldDB" id="A0A3N1PU97"/>
<protein>
    <recommendedName>
        <fullName evidence="10 11">Pyrroline-5-carboxylate reductase</fullName>
        <shortName evidence="10">P5C reductase</shortName>
        <shortName evidence="10">P5CR</shortName>
        <ecNumber evidence="10 11">1.5.1.2</ecNumber>
    </recommendedName>
    <alternativeName>
        <fullName evidence="10">PCA reductase</fullName>
    </alternativeName>
</protein>
<dbReference type="FunFam" id="1.10.3730.10:FF:000001">
    <property type="entry name" value="Pyrroline-5-carboxylate reductase"/>
    <property type="match status" value="1"/>
</dbReference>
<evidence type="ECO:0000259" key="15">
    <source>
        <dbReference type="Pfam" id="PF14748"/>
    </source>
</evidence>
<evidence type="ECO:0000256" key="1">
    <source>
        <dbReference type="ARBA" id="ARBA00005205"/>
    </source>
</evidence>
<evidence type="ECO:0000256" key="12">
    <source>
        <dbReference type="PIRSR" id="PIRSR000193-1"/>
    </source>
</evidence>
<dbReference type="UniPathway" id="UPA00098">
    <property type="reaction ID" value="UER00361"/>
</dbReference>
<comment type="function">
    <text evidence="10">Catalyzes the reduction of 1-pyrroline-5-carboxylate (PCA) to L-proline.</text>
</comment>
<comment type="similarity">
    <text evidence="2 10 13">Belongs to the pyrroline-5-carboxylate reductase family.</text>
</comment>
<keyword evidence="6 10" id="KW-0521">NADP</keyword>
<evidence type="ECO:0000259" key="14">
    <source>
        <dbReference type="Pfam" id="PF03807"/>
    </source>
</evidence>
<dbReference type="FunFam" id="3.40.50.720:FF:000105">
    <property type="entry name" value="Pyrroline-5-carboxylate reductase"/>
    <property type="match status" value="1"/>
</dbReference>
<dbReference type="HAMAP" id="MF_01925">
    <property type="entry name" value="P5C_reductase"/>
    <property type="match status" value="1"/>
</dbReference>
<evidence type="ECO:0000256" key="6">
    <source>
        <dbReference type="ARBA" id="ARBA00022857"/>
    </source>
</evidence>
<evidence type="ECO:0000256" key="5">
    <source>
        <dbReference type="ARBA" id="ARBA00022650"/>
    </source>
</evidence>
<evidence type="ECO:0000256" key="2">
    <source>
        <dbReference type="ARBA" id="ARBA00005525"/>
    </source>
</evidence>
<keyword evidence="7 10" id="KW-0560">Oxidoreductase</keyword>
<evidence type="ECO:0000256" key="11">
    <source>
        <dbReference type="NCBIfam" id="TIGR00112"/>
    </source>
</evidence>
<reference evidence="16 17" key="1">
    <citation type="submission" date="2018-11" db="EMBL/GenBank/DDBJ databases">
        <title>Genomic Encyclopedia of Type Strains, Phase IV (KMG-IV): sequencing the most valuable type-strain genomes for metagenomic binning, comparative biology and taxonomic classification.</title>
        <authorList>
            <person name="Goeker M."/>
        </authorList>
    </citation>
    <scope>NUCLEOTIDE SEQUENCE [LARGE SCALE GENOMIC DNA]</scope>
    <source>
        <strain evidence="16 17">DSM 21945</strain>
    </source>
</reference>
<sequence length="271" mass="28656">MEHKHIAFIGAGNMAGAIMGGLVASGYPAKAITAANRSEGKLETLADELGINTTTDNLKAAEAADVVVLGVKPNMMEGVVKQLAHLNDGKKLFISIAAGVTLAHFEAWFGKAVPMIRTMPNTPSLVGLGMTGLYASDTTNKDDKAISDMLMRAVGKTAWVKNEIELDHIIAAAGSAPAYFFLFMEAMEAKAMELGFDAATARELVQQTASGAAEMVRRRDMPIRELRRQVTSPGGTTAKAIESFQAAGLEKIVADAMDAAISRAAEMAKEL</sequence>
<dbReference type="STRING" id="584787.GCA_001247655_01957"/>
<dbReference type="InterPro" id="IPR053790">
    <property type="entry name" value="P5CR-like_CS"/>
</dbReference>
<keyword evidence="4 10" id="KW-0028">Amino-acid biosynthesis</keyword>
<comment type="caution">
    <text evidence="16">The sequence shown here is derived from an EMBL/GenBank/DDBJ whole genome shotgun (WGS) entry which is preliminary data.</text>
</comment>
<dbReference type="EC" id="1.5.1.2" evidence="10 11"/>
<comment type="subcellular location">
    <subcellularLocation>
        <location evidence="10">Cytoplasm</location>
    </subcellularLocation>
</comment>
<dbReference type="Gene3D" id="1.10.3730.10">
    <property type="entry name" value="ProC C-terminal domain-like"/>
    <property type="match status" value="1"/>
</dbReference>
<dbReference type="InterPro" id="IPR008927">
    <property type="entry name" value="6-PGluconate_DH-like_C_sf"/>
</dbReference>
<dbReference type="Gene3D" id="3.40.50.720">
    <property type="entry name" value="NAD(P)-binding Rossmann-like Domain"/>
    <property type="match status" value="1"/>
</dbReference>
<evidence type="ECO:0000313" key="16">
    <source>
        <dbReference type="EMBL" id="ROQ30681.1"/>
    </source>
</evidence>
<organism evidence="16 17">
    <name type="scientific">Gallaecimonas pentaromativorans</name>
    <dbReference type="NCBI Taxonomy" id="584787"/>
    <lineage>
        <taxon>Bacteria</taxon>
        <taxon>Pseudomonadati</taxon>
        <taxon>Pseudomonadota</taxon>
        <taxon>Gammaproteobacteria</taxon>
        <taxon>Enterobacterales</taxon>
        <taxon>Gallaecimonadaceae</taxon>
        <taxon>Gallaecimonas</taxon>
    </lineage>
</organism>
<feature type="binding site" evidence="12">
    <location>
        <position position="57"/>
    </location>
    <ligand>
        <name>NADPH</name>
        <dbReference type="ChEBI" id="CHEBI:57783"/>
    </ligand>
</feature>
<dbReference type="NCBIfam" id="TIGR00112">
    <property type="entry name" value="proC"/>
    <property type="match status" value="1"/>
</dbReference>
<gene>
    <name evidence="10" type="primary">proC</name>
    <name evidence="16" type="ORF">EDC28_101367</name>
</gene>
<evidence type="ECO:0000256" key="3">
    <source>
        <dbReference type="ARBA" id="ARBA00022490"/>
    </source>
</evidence>
<comment type="pathway">
    <text evidence="1 10 13">Amino-acid biosynthesis; L-proline biosynthesis; L-proline from L-glutamate 5-semialdehyde: step 1/1.</text>
</comment>